<dbReference type="Proteomes" id="UP000504636">
    <property type="component" value="Unplaced"/>
</dbReference>
<dbReference type="EMBL" id="MU003693">
    <property type="protein sequence ID" value="KAF2816031.1"/>
    <property type="molecule type" value="Genomic_DNA"/>
</dbReference>
<dbReference type="OrthoDB" id="10399749at2759"/>
<proteinExistence type="predicted"/>
<dbReference type="AlphaFoldDB" id="A0A6A6Z4G1"/>
<feature type="region of interest" description="Disordered" evidence="1">
    <location>
        <begin position="289"/>
        <end position="321"/>
    </location>
</feature>
<evidence type="ECO:0000313" key="4">
    <source>
        <dbReference type="RefSeq" id="XP_033582995.1"/>
    </source>
</evidence>
<evidence type="ECO:0000313" key="3">
    <source>
        <dbReference type="Proteomes" id="UP000504636"/>
    </source>
</evidence>
<evidence type="ECO:0000313" key="2">
    <source>
        <dbReference type="EMBL" id="KAF2816031.1"/>
    </source>
</evidence>
<reference evidence="2 4" key="1">
    <citation type="journal article" date="2020" name="Stud. Mycol.">
        <title>101 Dothideomycetes genomes: a test case for predicting lifestyles and emergence of pathogens.</title>
        <authorList>
            <person name="Haridas S."/>
            <person name="Albert R."/>
            <person name="Binder M."/>
            <person name="Bloem J."/>
            <person name="Labutti K."/>
            <person name="Salamov A."/>
            <person name="Andreopoulos B."/>
            <person name="Baker S."/>
            <person name="Barry K."/>
            <person name="Bills G."/>
            <person name="Bluhm B."/>
            <person name="Cannon C."/>
            <person name="Castanera R."/>
            <person name="Culley D."/>
            <person name="Daum C."/>
            <person name="Ezra D."/>
            <person name="Gonzalez J."/>
            <person name="Henrissat B."/>
            <person name="Kuo A."/>
            <person name="Liang C."/>
            <person name="Lipzen A."/>
            <person name="Lutzoni F."/>
            <person name="Magnuson J."/>
            <person name="Mondo S."/>
            <person name="Nolan M."/>
            <person name="Ohm R."/>
            <person name="Pangilinan J."/>
            <person name="Park H.-J."/>
            <person name="Ramirez L."/>
            <person name="Alfaro M."/>
            <person name="Sun H."/>
            <person name="Tritt A."/>
            <person name="Yoshinaga Y."/>
            <person name="Zwiers L.-H."/>
            <person name="Turgeon B."/>
            <person name="Goodwin S."/>
            <person name="Spatafora J."/>
            <person name="Crous P."/>
            <person name="Grigoriev I."/>
        </authorList>
    </citation>
    <scope>NUCLEOTIDE SEQUENCE</scope>
    <source>
        <strain evidence="2 4">CBS 304.34</strain>
    </source>
</reference>
<evidence type="ECO:0000256" key="1">
    <source>
        <dbReference type="SAM" id="MobiDB-lite"/>
    </source>
</evidence>
<gene>
    <name evidence="2 4" type="ORF">BDZ99DRAFT_493939</name>
</gene>
<name>A0A6A6Z4G1_9PEZI</name>
<accession>A0A6A6Z4G1</accession>
<dbReference type="GeneID" id="54464169"/>
<feature type="compositionally biased region" description="Basic and acidic residues" evidence="1">
    <location>
        <begin position="295"/>
        <end position="307"/>
    </location>
</feature>
<dbReference type="RefSeq" id="XP_033582995.1">
    <property type="nucleotide sequence ID" value="XM_033723276.1"/>
</dbReference>
<sequence>MRPSVANRSSTTNTPGMSLPWWWLTWQYYEDTIIIRNPTGELRWEDGEWHHSDYPPHDLGRHYFPYERPGPAPSAENVQIGGFGSWPEDPRPVQNHLRRIMSELPPLAAECQRISFARWPRTANLSDPKGPIQKEQVDRFRGGMLPPEACDLEAQASLGGRLGKGLTFSVARSPNDFTNVYLLAQSVFSNIFGHPTWFVHGYSHMRPTMPTASDFSDLGRLRRRNAETPPSSLSPISPSAHSVLSGLPGRFINSIGRDAEIRPSRPRNMIPSPLRSAYEQYTSRRLPHATFAPRRTFEARERPGAPDRDDEPSSYEKIPQIPKMSWKSTRMLQLGFRRLRSDDLEPITFEKRTLDINSKLNQRNVLAEGLQQLASTPTNSTVDVRGLRRVRGVFNLRDGRIPAISGESTPSIWSGFSNSGDSVASNYGSSARSSLSSNNDANDQRRLHEHFDENGLDFFVDRWQPRSPLPSPSVPDEEPDLEAGINVDLEAQAIREKKPFHKKVIGAMKKTAKTLFRKT</sequence>
<reference evidence="4" key="3">
    <citation type="submission" date="2025-04" db="UniProtKB">
        <authorList>
            <consortium name="RefSeq"/>
        </authorList>
    </citation>
    <scope>IDENTIFICATION</scope>
    <source>
        <strain evidence="4">CBS 304.34</strain>
    </source>
</reference>
<reference evidence="4" key="2">
    <citation type="submission" date="2020-04" db="EMBL/GenBank/DDBJ databases">
        <authorList>
            <consortium name="NCBI Genome Project"/>
        </authorList>
    </citation>
    <scope>NUCLEOTIDE SEQUENCE</scope>
    <source>
        <strain evidence="4">CBS 304.34</strain>
    </source>
</reference>
<organism evidence="2">
    <name type="scientific">Mytilinidion resinicola</name>
    <dbReference type="NCBI Taxonomy" id="574789"/>
    <lineage>
        <taxon>Eukaryota</taxon>
        <taxon>Fungi</taxon>
        <taxon>Dikarya</taxon>
        <taxon>Ascomycota</taxon>
        <taxon>Pezizomycotina</taxon>
        <taxon>Dothideomycetes</taxon>
        <taxon>Pleosporomycetidae</taxon>
        <taxon>Mytilinidiales</taxon>
        <taxon>Mytilinidiaceae</taxon>
        <taxon>Mytilinidion</taxon>
    </lineage>
</organism>
<protein>
    <submittedName>
        <fullName evidence="2 4">Uncharacterized protein</fullName>
    </submittedName>
</protein>
<keyword evidence="3" id="KW-1185">Reference proteome</keyword>